<dbReference type="GeneID" id="10795947"/>
<accession>F8D8I2</accession>
<dbReference type="KEGG" id="hxa:Halxa_0974"/>
<sequence>MKEIISSIAQMWTSAKAAIYRSEAELNDEATSRLPAPEELRTISEVDIHVRTRALYPGLSEFYSRQALASISVDLVEEAPPYDIVRLQRQLRGSDIPVVQVFGDILVSRGNLGMNETLLFSGRDDSSFEVLIELGSDVGDVERWIRDLDSELFEHLRAVENDVDEGFDLERYDDSERIATSITANLERASKTTSLDELLTQVEEEVDDVTVFRRYEPDWYLQRVEGSNHPDTAILTVSHRYRIDDEWHSGAGTDEDEFTETEAALRWLREFRKDPPEYIETQ</sequence>
<evidence type="ECO:0000313" key="1">
    <source>
        <dbReference type="EMBL" id="AEH35610.1"/>
    </source>
</evidence>
<proteinExistence type="predicted"/>
<dbReference type="EMBL" id="CP002839">
    <property type="protein sequence ID" value="AEH35610.1"/>
    <property type="molecule type" value="Genomic_DNA"/>
</dbReference>
<keyword evidence="2" id="KW-1185">Reference proteome</keyword>
<organism evidence="1 2">
    <name type="scientific">Halopiger xanaduensis (strain DSM 18323 / JCM 14033 / SH-6)</name>
    <dbReference type="NCBI Taxonomy" id="797210"/>
    <lineage>
        <taxon>Archaea</taxon>
        <taxon>Methanobacteriati</taxon>
        <taxon>Methanobacteriota</taxon>
        <taxon>Stenosarchaea group</taxon>
        <taxon>Halobacteria</taxon>
        <taxon>Halobacteriales</taxon>
        <taxon>Natrialbaceae</taxon>
        <taxon>Halopiger</taxon>
    </lineage>
</organism>
<reference evidence="1 2" key="1">
    <citation type="journal article" date="2012" name="Stand. Genomic Sci.">
        <title>Complete genome sequence of Halopiger xanaduensis type strain (SH-6(T)).</title>
        <authorList>
            <person name="Anderson I."/>
            <person name="Tindall B.J."/>
            <person name="Rohde M."/>
            <person name="Lucas S."/>
            <person name="Han J."/>
            <person name="Lapidus A."/>
            <person name="Cheng J.F."/>
            <person name="Goodwin L."/>
            <person name="Pitluck S."/>
            <person name="Peters L."/>
            <person name="Pati A."/>
            <person name="Mikhailova N."/>
            <person name="Pagani I."/>
            <person name="Teshima H."/>
            <person name="Han C."/>
            <person name="Tapia R."/>
            <person name="Land M."/>
            <person name="Woyke T."/>
            <person name="Klenk H.P."/>
            <person name="Kyrpides N."/>
            <person name="Ivanova N."/>
        </authorList>
    </citation>
    <scope>NUCLEOTIDE SEQUENCE [LARGE SCALE GENOMIC DNA]</scope>
    <source>
        <strain evidence="2">DSM 18323 / JCM 14033 / SH-6</strain>
    </source>
</reference>
<dbReference type="HOGENOM" id="CLU_985555_0_0_2"/>
<name>F8D8I2_HALXS</name>
<dbReference type="OrthoDB" id="350517at2157"/>
<dbReference type="AlphaFoldDB" id="F8D8I2"/>
<dbReference type="RefSeq" id="WP_013878510.1">
    <property type="nucleotide sequence ID" value="NC_015666.1"/>
</dbReference>
<evidence type="ECO:0000313" key="2">
    <source>
        <dbReference type="Proteomes" id="UP000006794"/>
    </source>
</evidence>
<protein>
    <submittedName>
        <fullName evidence="1">Uncharacterized protein</fullName>
    </submittedName>
</protein>
<dbReference type="Proteomes" id="UP000006794">
    <property type="component" value="Chromosome"/>
</dbReference>
<gene>
    <name evidence="1" type="ordered locus">Halxa_0974</name>
</gene>